<reference evidence="4" key="2">
    <citation type="submission" date="2020-02" db="EMBL/GenBank/DDBJ databases">
        <authorList>
            <person name="Li X.-J."/>
            <person name="Wang C.-M."/>
        </authorList>
    </citation>
    <scope>NUCLEOTIDE SEQUENCE</scope>
    <source>
        <strain evidence="4">JCM 30728</strain>
    </source>
</reference>
<evidence type="ECO:0000313" key="5">
    <source>
        <dbReference type="Proteomes" id="UP000468687"/>
    </source>
</evidence>
<reference evidence="3" key="3">
    <citation type="submission" date="2023-07" db="EMBL/GenBank/DDBJ databases">
        <title>Functional and genomic diversity of the sorghum phyllosphere microbiome.</title>
        <authorList>
            <person name="Shade A."/>
        </authorList>
    </citation>
    <scope>NUCLEOTIDE SEQUENCE</scope>
    <source>
        <strain evidence="3">SORGH_AS_1067</strain>
    </source>
</reference>
<feature type="region of interest" description="Disordered" evidence="1">
    <location>
        <begin position="1"/>
        <end position="22"/>
    </location>
</feature>
<comment type="caution">
    <text evidence="4">The sequence shown here is derived from an EMBL/GenBank/DDBJ whole genome shotgun (WGS) entry which is preliminary data.</text>
</comment>
<evidence type="ECO:0000256" key="1">
    <source>
        <dbReference type="SAM" id="MobiDB-lite"/>
    </source>
</evidence>
<dbReference type="Proteomes" id="UP001239215">
    <property type="component" value="Unassembled WGS sequence"/>
</dbReference>
<accession>A0A6P0HU82</accession>
<dbReference type="EMBL" id="JAUTAN010000001">
    <property type="protein sequence ID" value="MDQ1105398.1"/>
    <property type="molecule type" value="Genomic_DNA"/>
</dbReference>
<feature type="domain" description="AtuA-like ferredoxin-fold" evidence="2">
    <location>
        <begin position="6"/>
        <end position="104"/>
    </location>
</feature>
<sequence>MSTTTVPLGRVASARSGDKGADANIGLWTDDERVFEVLREQVTPARVEAHFRALCRGGVERHELPNLKALNFLLHDALDGGGAASLRTDAQGKTLSLGLLQMTVEVPTELLG</sequence>
<dbReference type="PANTHER" id="PTHR47585:SF2">
    <property type="entry name" value="DUF1446 DOMAIN PROTEIN (AFU_ORTHOLOGUE AFUA_6G11420)"/>
    <property type="match status" value="1"/>
</dbReference>
<dbReference type="PANTHER" id="PTHR47585">
    <property type="match status" value="1"/>
</dbReference>
<proteinExistence type="predicted"/>
<name>A0A6P0HU82_9ACTN</name>
<organism evidence="4 5">
    <name type="scientific">Nocardioides zeae</name>
    <dbReference type="NCBI Taxonomy" id="1457234"/>
    <lineage>
        <taxon>Bacteria</taxon>
        <taxon>Bacillati</taxon>
        <taxon>Actinomycetota</taxon>
        <taxon>Actinomycetes</taxon>
        <taxon>Propionibacteriales</taxon>
        <taxon>Nocardioidaceae</taxon>
        <taxon>Nocardioides</taxon>
    </lineage>
</organism>
<evidence type="ECO:0000313" key="3">
    <source>
        <dbReference type="EMBL" id="MDQ1105398.1"/>
    </source>
</evidence>
<dbReference type="Pfam" id="PF23544">
    <property type="entry name" value="AtuA_ferredoxin"/>
    <property type="match status" value="1"/>
</dbReference>
<evidence type="ECO:0000259" key="2">
    <source>
        <dbReference type="Pfam" id="PF23544"/>
    </source>
</evidence>
<dbReference type="InterPro" id="IPR056362">
    <property type="entry name" value="AtuA-like_ferredoxin_dom"/>
</dbReference>
<dbReference type="Proteomes" id="UP000468687">
    <property type="component" value="Unassembled WGS sequence"/>
</dbReference>
<dbReference type="RefSeq" id="WP_163774326.1">
    <property type="nucleotide sequence ID" value="NZ_JAAGXA010000020.1"/>
</dbReference>
<reference evidence="4 5" key="1">
    <citation type="journal article" date="2014" name="Int. J. Syst. Evol. Microbiol.">
        <title>Nocardioides zeae sp. nov., isolated from the stem of Zea mays.</title>
        <authorList>
            <person name="Glaeser S.P."/>
            <person name="McInroy J.A."/>
            <person name="Busse H.J."/>
            <person name="Kampfer P."/>
        </authorList>
    </citation>
    <scope>NUCLEOTIDE SEQUENCE [LARGE SCALE GENOMIC DNA]</scope>
    <source>
        <strain evidence="4 5">JCM 30728</strain>
    </source>
</reference>
<evidence type="ECO:0000313" key="4">
    <source>
        <dbReference type="EMBL" id="NEN80445.1"/>
    </source>
</evidence>
<dbReference type="EMBL" id="JAAGXA010000020">
    <property type="protein sequence ID" value="NEN80445.1"/>
    <property type="molecule type" value="Genomic_DNA"/>
</dbReference>
<dbReference type="AlphaFoldDB" id="A0A6P0HU82"/>
<keyword evidence="5" id="KW-1185">Reference proteome</keyword>
<protein>
    <recommendedName>
        <fullName evidence="2">AtuA-like ferredoxin-fold domain-containing protein</fullName>
    </recommendedName>
</protein>
<gene>
    <name evidence="4" type="ORF">G3T38_19525</name>
    <name evidence="3" type="ORF">QE405_002682</name>
</gene>